<reference evidence="1" key="1">
    <citation type="submission" date="2020-03" db="EMBL/GenBank/DDBJ databases">
        <title>A high-quality chromosome-level genome assembly of a woody plant with both climbing and erect habits, Rhamnella rubrinervis.</title>
        <authorList>
            <person name="Lu Z."/>
            <person name="Yang Y."/>
            <person name="Zhu X."/>
            <person name="Sun Y."/>
        </authorList>
    </citation>
    <scope>NUCLEOTIDE SEQUENCE</scope>
    <source>
        <strain evidence="1">BYM</strain>
        <tissue evidence="1">Leaf</tissue>
    </source>
</reference>
<organism evidence="1 2">
    <name type="scientific">Rhamnella rubrinervis</name>
    <dbReference type="NCBI Taxonomy" id="2594499"/>
    <lineage>
        <taxon>Eukaryota</taxon>
        <taxon>Viridiplantae</taxon>
        <taxon>Streptophyta</taxon>
        <taxon>Embryophyta</taxon>
        <taxon>Tracheophyta</taxon>
        <taxon>Spermatophyta</taxon>
        <taxon>Magnoliopsida</taxon>
        <taxon>eudicotyledons</taxon>
        <taxon>Gunneridae</taxon>
        <taxon>Pentapetalae</taxon>
        <taxon>rosids</taxon>
        <taxon>fabids</taxon>
        <taxon>Rosales</taxon>
        <taxon>Rhamnaceae</taxon>
        <taxon>rhamnoid group</taxon>
        <taxon>Rhamneae</taxon>
        <taxon>Rhamnella</taxon>
    </lineage>
</organism>
<evidence type="ECO:0000313" key="2">
    <source>
        <dbReference type="Proteomes" id="UP000796880"/>
    </source>
</evidence>
<proteinExistence type="predicted"/>
<gene>
    <name evidence="1" type="ORF">FNV43_RR15064</name>
</gene>
<name>A0A8K0E727_9ROSA</name>
<dbReference type="EMBL" id="VOIH02000007">
    <property type="protein sequence ID" value="KAF3441153.1"/>
    <property type="molecule type" value="Genomic_DNA"/>
</dbReference>
<sequence length="110" mass="11940">MGDFLGSLIKLHTVGCMVVKLGTISVERNQGSLVEGIRPNRGPGGVAVVSSVVSEPIPSRKCADKDIGPLWGVDCDDLSWRVARGIGRYLVSSLILPRWWRKGLIDKMVP</sequence>
<accession>A0A8K0E727</accession>
<dbReference type="AlphaFoldDB" id="A0A8K0E727"/>
<evidence type="ECO:0000313" key="1">
    <source>
        <dbReference type="EMBL" id="KAF3441153.1"/>
    </source>
</evidence>
<comment type="caution">
    <text evidence="1">The sequence shown here is derived from an EMBL/GenBank/DDBJ whole genome shotgun (WGS) entry which is preliminary data.</text>
</comment>
<dbReference type="Proteomes" id="UP000796880">
    <property type="component" value="Unassembled WGS sequence"/>
</dbReference>
<protein>
    <submittedName>
        <fullName evidence="1">Uncharacterized protein</fullName>
    </submittedName>
</protein>
<keyword evidence="2" id="KW-1185">Reference proteome</keyword>